<proteinExistence type="predicted"/>
<comment type="caution">
    <text evidence="3">The sequence shown here is derived from an EMBL/GenBank/DDBJ whole genome shotgun (WGS) entry which is preliminary data.</text>
</comment>
<feature type="domain" description="M23ase beta-sheet core" evidence="2">
    <location>
        <begin position="158"/>
        <end position="250"/>
    </location>
</feature>
<sequence length="270" mass="30044">MRRINMKKYFFGLLCAIIVTCIVCIYCVGGQVGAYAWNIAVFIFSPVAIFLILVQIIILIVSLCKGKKVAWNIAFIAISIVFTLPITVLLGVSPITYPTNATTNDSISVKMPIENAVIFGGNEYKIHAMWPSECYAYDILKEPYNVESLNVHDYGIFGEDIISPVKGRVIGIENNEQDIIPNTEEFTSSLGNYIFIEIEETNTYLILAHLMQDSIGVLVGEYIDEGEVIGKVGNSGTTSEPHLHIQHQRNNPLEMKFPVCSEGLPITFKK</sequence>
<organism evidence="3 4">
    <name type="scientific">Romboutsia weinsteinii</name>
    <dbReference type="NCBI Taxonomy" id="2020949"/>
    <lineage>
        <taxon>Bacteria</taxon>
        <taxon>Bacillati</taxon>
        <taxon>Bacillota</taxon>
        <taxon>Clostridia</taxon>
        <taxon>Peptostreptococcales</taxon>
        <taxon>Peptostreptococcaceae</taxon>
        <taxon>Romboutsia</taxon>
    </lineage>
</organism>
<dbReference type="Proteomes" id="UP000215694">
    <property type="component" value="Unassembled WGS sequence"/>
</dbReference>
<keyword evidence="1" id="KW-1133">Transmembrane helix</keyword>
<dbReference type="PANTHER" id="PTHR21666">
    <property type="entry name" value="PEPTIDASE-RELATED"/>
    <property type="match status" value="1"/>
</dbReference>
<protein>
    <submittedName>
        <fullName evidence="3">M23 family peptidase</fullName>
    </submittedName>
</protein>
<keyword evidence="1" id="KW-0812">Transmembrane</keyword>
<dbReference type="AlphaFoldDB" id="A0A371IZ83"/>
<evidence type="ECO:0000313" key="3">
    <source>
        <dbReference type="EMBL" id="RDY25778.1"/>
    </source>
</evidence>
<name>A0A371IZ83_9FIRM</name>
<reference evidence="3 4" key="1">
    <citation type="journal article" date="2017" name="Genome Announc.">
        <title>Draft Genome Sequence of Romboutsia weinsteinii sp. nov. Strain CCRI-19649(T) Isolated from Surface Water.</title>
        <authorList>
            <person name="Maheux A.F."/>
            <person name="Boudreau D.K."/>
            <person name="Berube E."/>
            <person name="Boissinot M."/>
            <person name="Cantin P."/>
            <person name="Raymond F."/>
            <person name="Corbeil J."/>
            <person name="Omar R.F."/>
            <person name="Bergeron M.G."/>
        </authorList>
    </citation>
    <scope>NUCLEOTIDE SEQUENCE [LARGE SCALE GENOMIC DNA]</scope>
    <source>
        <strain evidence="3 4">CCRI-19649</strain>
    </source>
</reference>
<gene>
    <name evidence="3" type="ORF">CHL78_016540</name>
</gene>
<dbReference type="EMBL" id="NOJY02000048">
    <property type="protein sequence ID" value="RDY25778.1"/>
    <property type="molecule type" value="Genomic_DNA"/>
</dbReference>
<accession>A0A371IZ83</accession>
<dbReference type="PANTHER" id="PTHR21666:SF285">
    <property type="entry name" value="M23 FAMILY METALLOPEPTIDASE"/>
    <property type="match status" value="1"/>
</dbReference>
<evidence type="ECO:0000256" key="1">
    <source>
        <dbReference type="SAM" id="Phobius"/>
    </source>
</evidence>
<dbReference type="GO" id="GO:0004222">
    <property type="term" value="F:metalloendopeptidase activity"/>
    <property type="evidence" value="ECO:0007669"/>
    <property type="project" value="TreeGrafter"/>
</dbReference>
<dbReference type="InterPro" id="IPR050570">
    <property type="entry name" value="Cell_wall_metabolism_enzyme"/>
</dbReference>
<dbReference type="SUPFAM" id="SSF51261">
    <property type="entry name" value="Duplicated hybrid motif"/>
    <property type="match status" value="1"/>
</dbReference>
<dbReference type="Pfam" id="PF01551">
    <property type="entry name" value="Peptidase_M23"/>
    <property type="match status" value="1"/>
</dbReference>
<dbReference type="Gene3D" id="2.70.70.10">
    <property type="entry name" value="Glucose Permease (Domain IIA)"/>
    <property type="match status" value="1"/>
</dbReference>
<dbReference type="InterPro" id="IPR011055">
    <property type="entry name" value="Dup_hybrid_motif"/>
</dbReference>
<feature type="transmembrane region" description="Helical" evidence="1">
    <location>
        <begin position="73"/>
        <end position="97"/>
    </location>
</feature>
<evidence type="ECO:0000313" key="4">
    <source>
        <dbReference type="Proteomes" id="UP000215694"/>
    </source>
</evidence>
<keyword evidence="1" id="KW-0472">Membrane</keyword>
<feature type="transmembrane region" description="Helical" evidence="1">
    <location>
        <begin position="9"/>
        <end position="29"/>
    </location>
</feature>
<dbReference type="CDD" id="cd12797">
    <property type="entry name" value="M23_peptidase"/>
    <property type="match status" value="1"/>
</dbReference>
<feature type="transmembrane region" description="Helical" evidence="1">
    <location>
        <begin position="35"/>
        <end position="61"/>
    </location>
</feature>
<keyword evidence="4" id="KW-1185">Reference proteome</keyword>
<evidence type="ECO:0000259" key="2">
    <source>
        <dbReference type="Pfam" id="PF01551"/>
    </source>
</evidence>
<dbReference type="InterPro" id="IPR016047">
    <property type="entry name" value="M23ase_b-sheet_dom"/>
</dbReference>